<sequence>MALTVMVSGCSSEPAGRFEDGAAQFTVTYRPGPGAAPVSVDVQMDGTDCHVSGGTTSFGEDVAPSARAEHMETAAEDLHAPIGYYAGAVSGMVDTDRTGLSIVLPDGYLFVSRRDFAMADGAFEVTDHVGWVTTGGVHSASLVTDDQAQATGSFTCGSVGGRAD</sequence>
<gene>
    <name evidence="1" type="ORF">N869_07420</name>
</gene>
<comment type="caution">
    <text evidence="1">The sequence shown here is derived from an EMBL/GenBank/DDBJ whole genome shotgun (WGS) entry which is preliminary data.</text>
</comment>
<name>A0A0A0BZ24_9CELL</name>
<dbReference type="AlphaFoldDB" id="A0A0A0BZ24"/>
<protein>
    <submittedName>
        <fullName evidence="1">Uncharacterized protein</fullName>
    </submittedName>
</protein>
<keyword evidence="2" id="KW-1185">Reference proteome</keyword>
<accession>A0A0A0BZ24</accession>
<dbReference type="EMBL" id="AXCZ01000031">
    <property type="protein sequence ID" value="KGM13648.1"/>
    <property type="molecule type" value="Genomic_DNA"/>
</dbReference>
<evidence type="ECO:0000313" key="2">
    <source>
        <dbReference type="Proteomes" id="UP000054314"/>
    </source>
</evidence>
<proteinExistence type="predicted"/>
<organism evidence="1 2">
    <name type="scientific">Cellulomonas bogoriensis 69B4 = DSM 16987</name>
    <dbReference type="NCBI Taxonomy" id="1386082"/>
    <lineage>
        <taxon>Bacteria</taxon>
        <taxon>Bacillati</taxon>
        <taxon>Actinomycetota</taxon>
        <taxon>Actinomycetes</taxon>
        <taxon>Micrococcales</taxon>
        <taxon>Cellulomonadaceae</taxon>
        <taxon>Cellulomonas</taxon>
    </lineage>
</organism>
<evidence type="ECO:0000313" key="1">
    <source>
        <dbReference type="EMBL" id="KGM13648.1"/>
    </source>
</evidence>
<dbReference type="Proteomes" id="UP000054314">
    <property type="component" value="Unassembled WGS sequence"/>
</dbReference>
<dbReference type="RefSeq" id="WP_035058691.1">
    <property type="nucleotide sequence ID" value="NZ_AXCZ01000031.1"/>
</dbReference>
<reference evidence="1 2" key="1">
    <citation type="submission" date="2013-08" db="EMBL/GenBank/DDBJ databases">
        <title>Genome sequencing of Cellulomonas bogoriensis 69B4.</title>
        <authorList>
            <person name="Chen F."/>
            <person name="Li Y."/>
            <person name="Wang G."/>
        </authorList>
    </citation>
    <scope>NUCLEOTIDE SEQUENCE [LARGE SCALE GENOMIC DNA]</scope>
    <source>
        <strain evidence="1 2">69B4</strain>
    </source>
</reference>